<comment type="subcellular location">
    <subcellularLocation>
        <location evidence="1 6">Endoplasmic reticulum membrane</location>
        <topology evidence="1 6">Multi-pass membrane protein</topology>
    </subcellularLocation>
</comment>
<evidence type="ECO:0000259" key="7">
    <source>
        <dbReference type="PROSITE" id="PS50845"/>
    </source>
</evidence>
<dbReference type="Proteomes" id="UP001162972">
    <property type="component" value="Chromosome 13"/>
</dbReference>
<evidence type="ECO:0000313" key="9">
    <source>
        <dbReference type="Proteomes" id="UP001162972"/>
    </source>
</evidence>
<evidence type="ECO:0000256" key="2">
    <source>
        <dbReference type="ARBA" id="ARBA00022692"/>
    </source>
</evidence>
<feature type="transmembrane region" description="Helical" evidence="6">
    <location>
        <begin position="76"/>
        <end position="94"/>
    </location>
</feature>
<organism evidence="8 9">
    <name type="scientific">Salix udensis</name>
    <dbReference type="NCBI Taxonomy" id="889485"/>
    <lineage>
        <taxon>Eukaryota</taxon>
        <taxon>Viridiplantae</taxon>
        <taxon>Streptophyta</taxon>
        <taxon>Embryophyta</taxon>
        <taxon>Tracheophyta</taxon>
        <taxon>Spermatophyta</taxon>
        <taxon>Magnoliopsida</taxon>
        <taxon>eudicotyledons</taxon>
        <taxon>Gunneridae</taxon>
        <taxon>Pentapetalae</taxon>
        <taxon>rosids</taxon>
        <taxon>fabids</taxon>
        <taxon>Malpighiales</taxon>
        <taxon>Salicaceae</taxon>
        <taxon>Saliceae</taxon>
        <taxon>Salix</taxon>
    </lineage>
</organism>
<evidence type="ECO:0000256" key="5">
    <source>
        <dbReference type="ARBA" id="ARBA00023136"/>
    </source>
</evidence>
<feature type="transmembrane region" description="Helical" evidence="6">
    <location>
        <begin position="170"/>
        <end position="197"/>
    </location>
</feature>
<dbReference type="PANTHER" id="PTHR10994:SF177">
    <property type="entry name" value="RETICULON-LIKE PROTEIN B15"/>
    <property type="match status" value="1"/>
</dbReference>
<dbReference type="EMBL" id="JAPFFJ010000002">
    <property type="protein sequence ID" value="KAJ6433254.1"/>
    <property type="molecule type" value="Genomic_DNA"/>
</dbReference>
<feature type="domain" description="Reticulon" evidence="7">
    <location>
        <begin position="65"/>
        <end position="252"/>
    </location>
</feature>
<gene>
    <name evidence="8" type="ORF">OIU84_017037</name>
</gene>
<evidence type="ECO:0000313" key="8">
    <source>
        <dbReference type="EMBL" id="KAJ6433254.1"/>
    </source>
</evidence>
<evidence type="ECO:0000256" key="4">
    <source>
        <dbReference type="ARBA" id="ARBA00022989"/>
    </source>
</evidence>
<proteinExistence type="predicted"/>
<comment type="caution">
    <text evidence="8">The sequence shown here is derived from an EMBL/GenBank/DDBJ whole genome shotgun (WGS) entry which is preliminary data.</text>
</comment>
<evidence type="ECO:0000256" key="3">
    <source>
        <dbReference type="ARBA" id="ARBA00022824"/>
    </source>
</evidence>
<keyword evidence="4 6" id="KW-1133">Transmembrane helix</keyword>
<keyword evidence="5 6" id="KW-0472">Membrane</keyword>
<name>A0AAD6L0V9_9ROSI</name>
<keyword evidence="3 6" id="KW-0256">Endoplasmic reticulum</keyword>
<dbReference type="InterPro" id="IPR045064">
    <property type="entry name" value="Reticulon-like"/>
</dbReference>
<evidence type="ECO:0000256" key="6">
    <source>
        <dbReference type="RuleBase" id="RU363132"/>
    </source>
</evidence>
<dbReference type="GO" id="GO:0005789">
    <property type="term" value="C:endoplasmic reticulum membrane"/>
    <property type="evidence" value="ECO:0007669"/>
    <property type="project" value="UniProtKB-SubCell"/>
</dbReference>
<reference evidence="8 9" key="1">
    <citation type="journal article" date="2023" name="Int. J. Mol. Sci.">
        <title>De Novo Assembly and Annotation of 11 Diverse Shrub Willow (Salix) Genomes Reveals Novel Gene Organization in Sex-Linked Regions.</title>
        <authorList>
            <person name="Hyden B."/>
            <person name="Feng K."/>
            <person name="Yates T.B."/>
            <person name="Jawdy S."/>
            <person name="Cereghino C."/>
            <person name="Smart L.B."/>
            <person name="Muchero W."/>
        </authorList>
    </citation>
    <scope>NUCLEOTIDE SEQUENCE [LARGE SCALE GENOMIC DNA]</scope>
    <source>
        <tissue evidence="8">Shoot tip</tissue>
    </source>
</reference>
<dbReference type="PANTHER" id="PTHR10994">
    <property type="entry name" value="RETICULON"/>
    <property type="match status" value="1"/>
</dbReference>
<sequence>MDDPMDGFDSQLLKEIEDHDNNYEKFDSSSETEIDEYIMLHSTHKNHHLFGRQKPLHLVLGGEKPANIILWRNTQISARIFAIVTVIWFLFECLGYHLHTFVCHSLILSLATVFLWSNLASYINVSPPKLPDVTLPDELFVSFLLLLRSIVNRAFTPFQEVASGKDLKKLLKVIVVLWVLSVIGSWFSFLTFLYPLFVMLMTLPKLYERNEDAVDIYAEKWWFEAKKQFAVLNEYMRKKIPIFGSQKYHTQH</sequence>
<protein>
    <recommendedName>
        <fullName evidence="6">Reticulon-like protein</fullName>
    </recommendedName>
</protein>
<dbReference type="InterPro" id="IPR003388">
    <property type="entry name" value="Reticulon"/>
</dbReference>
<dbReference type="AlphaFoldDB" id="A0AAD6L0V9"/>
<accession>A0AAD6L0V9</accession>
<dbReference type="GO" id="GO:0009617">
    <property type="term" value="P:response to bacterium"/>
    <property type="evidence" value="ECO:0007669"/>
    <property type="project" value="InterPro"/>
</dbReference>
<evidence type="ECO:0000256" key="1">
    <source>
        <dbReference type="ARBA" id="ARBA00004477"/>
    </source>
</evidence>
<dbReference type="Pfam" id="PF02453">
    <property type="entry name" value="Reticulon"/>
    <property type="match status" value="1"/>
</dbReference>
<keyword evidence="9" id="KW-1185">Reference proteome</keyword>
<keyword evidence="2 6" id="KW-0812">Transmembrane</keyword>
<feature type="transmembrane region" description="Helical" evidence="6">
    <location>
        <begin position="101"/>
        <end position="119"/>
    </location>
</feature>
<dbReference type="PROSITE" id="PS50845">
    <property type="entry name" value="RETICULON"/>
    <property type="match status" value="1"/>
</dbReference>
<feature type="transmembrane region" description="Helical" evidence="6">
    <location>
        <begin position="139"/>
        <end position="158"/>
    </location>
</feature>